<gene>
    <name evidence="1" type="ORF">R1sor_002983</name>
</gene>
<keyword evidence="2" id="KW-1185">Reference proteome</keyword>
<evidence type="ECO:0000313" key="2">
    <source>
        <dbReference type="Proteomes" id="UP001633002"/>
    </source>
</evidence>
<name>A0ABD3H2G2_9MARC</name>
<proteinExistence type="predicted"/>
<dbReference type="AlphaFoldDB" id="A0ABD3H2G2"/>
<dbReference type="Proteomes" id="UP001633002">
    <property type="component" value="Unassembled WGS sequence"/>
</dbReference>
<protein>
    <submittedName>
        <fullName evidence="1">Uncharacterized protein</fullName>
    </submittedName>
</protein>
<sequence>MTVTIPSVLQASSFCSETGIHLSGKDASTSAVYTSLTSHVPSVFHPKNNFGCSELQAKSARNVVQADVVRVAATFEEGIRQFCLKPFGARKALKLGVGHECKQTLECPYLLVMAEPDS</sequence>
<accession>A0ABD3H2G2</accession>
<dbReference type="EMBL" id="JBJQOH010000006">
    <property type="protein sequence ID" value="KAL3684961.1"/>
    <property type="molecule type" value="Genomic_DNA"/>
</dbReference>
<comment type="caution">
    <text evidence="1">The sequence shown here is derived from an EMBL/GenBank/DDBJ whole genome shotgun (WGS) entry which is preliminary data.</text>
</comment>
<evidence type="ECO:0000313" key="1">
    <source>
        <dbReference type="EMBL" id="KAL3684961.1"/>
    </source>
</evidence>
<organism evidence="1 2">
    <name type="scientific">Riccia sorocarpa</name>
    <dbReference type="NCBI Taxonomy" id="122646"/>
    <lineage>
        <taxon>Eukaryota</taxon>
        <taxon>Viridiplantae</taxon>
        <taxon>Streptophyta</taxon>
        <taxon>Embryophyta</taxon>
        <taxon>Marchantiophyta</taxon>
        <taxon>Marchantiopsida</taxon>
        <taxon>Marchantiidae</taxon>
        <taxon>Marchantiales</taxon>
        <taxon>Ricciaceae</taxon>
        <taxon>Riccia</taxon>
    </lineage>
</organism>
<reference evidence="1 2" key="1">
    <citation type="submission" date="2024-09" db="EMBL/GenBank/DDBJ databases">
        <title>Chromosome-scale assembly of Riccia sorocarpa.</title>
        <authorList>
            <person name="Paukszto L."/>
        </authorList>
    </citation>
    <scope>NUCLEOTIDE SEQUENCE [LARGE SCALE GENOMIC DNA]</scope>
    <source>
        <strain evidence="1">LP-2024</strain>
        <tissue evidence="1">Aerial parts of the thallus</tissue>
    </source>
</reference>